<dbReference type="Gene3D" id="3.40.30.10">
    <property type="entry name" value="Glutaredoxin"/>
    <property type="match status" value="1"/>
</dbReference>
<evidence type="ECO:0000313" key="8">
    <source>
        <dbReference type="Proteomes" id="UP000215145"/>
    </source>
</evidence>
<dbReference type="Pfam" id="PF02630">
    <property type="entry name" value="SCO1-SenC"/>
    <property type="match status" value="1"/>
</dbReference>
<feature type="domain" description="Thioredoxin" evidence="6">
    <location>
        <begin position="38"/>
        <end position="209"/>
    </location>
</feature>
<dbReference type="PROSITE" id="PS51352">
    <property type="entry name" value="THIOREDOXIN_2"/>
    <property type="match status" value="1"/>
</dbReference>
<keyword evidence="8" id="KW-1185">Reference proteome</keyword>
<dbReference type="RefSeq" id="WP_089526776.1">
    <property type="nucleotide sequence ID" value="NZ_NMUQ01000004.1"/>
</dbReference>
<gene>
    <name evidence="7" type="ORF">CGZ75_23250</name>
</gene>
<dbReference type="SUPFAM" id="SSF52833">
    <property type="entry name" value="Thioredoxin-like"/>
    <property type="match status" value="1"/>
</dbReference>
<dbReference type="PANTHER" id="PTHR12151">
    <property type="entry name" value="ELECTRON TRANSPORT PROTIN SCO1/SENC FAMILY MEMBER"/>
    <property type="match status" value="1"/>
</dbReference>
<sequence>MPFVRKHAFKIALFALCALMGAYLLYTNYSESRSAVSMPIDKPAPAFTLQNVHDNNKEVSLADSDGKVRLYYFYWANCPDVCPATTFILSKVQDQLKEAGLFGSKVEINSVTFDPERDTPEKIQAFAAKFNADTTGWKFLRNPDAAVSEKLVKDFGLSLMVDENKNYSHNDTISVVDKKGKIRKYITGGMNVELTPDEIAASIVEAVKALT</sequence>
<dbReference type="GO" id="GO:0046872">
    <property type="term" value="F:metal ion binding"/>
    <property type="evidence" value="ECO:0007669"/>
    <property type="project" value="UniProtKB-KW"/>
</dbReference>
<dbReference type="InterPro" id="IPR003782">
    <property type="entry name" value="SCO1/SenC"/>
</dbReference>
<evidence type="ECO:0000256" key="1">
    <source>
        <dbReference type="ARBA" id="ARBA00010996"/>
    </source>
</evidence>
<evidence type="ECO:0000313" key="7">
    <source>
        <dbReference type="EMBL" id="OXM13094.1"/>
    </source>
</evidence>
<feature type="disulfide bond" description="Redox-active" evidence="4">
    <location>
        <begin position="78"/>
        <end position="82"/>
    </location>
</feature>
<keyword evidence="5" id="KW-0472">Membrane</keyword>
<keyword evidence="3" id="KW-0479">Metal-binding</keyword>
<dbReference type="Proteomes" id="UP000215145">
    <property type="component" value="Unassembled WGS sequence"/>
</dbReference>
<keyword evidence="5" id="KW-1133">Transmembrane helix</keyword>
<dbReference type="PANTHER" id="PTHR12151:SF25">
    <property type="entry name" value="LINALOOL DEHYDRATASE_ISOMERASE DOMAIN-CONTAINING PROTEIN"/>
    <property type="match status" value="1"/>
</dbReference>
<keyword evidence="2 3" id="KW-0186">Copper</keyword>
<dbReference type="AlphaFoldDB" id="A0A229NTD6"/>
<evidence type="ECO:0000256" key="2">
    <source>
        <dbReference type="ARBA" id="ARBA00023008"/>
    </source>
</evidence>
<protein>
    <submittedName>
        <fullName evidence="7">SCO family protein</fullName>
    </submittedName>
</protein>
<dbReference type="InterPro" id="IPR036249">
    <property type="entry name" value="Thioredoxin-like_sf"/>
</dbReference>
<evidence type="ECO:0000256" key="5">
    <source>
        <dbReference type="SAM" id="Phobius"/>
    </source>
</evidence>
<evidence type="ECO:0000259" key="6">
    <source>
        <dbReference type="PROSITE" id="PS51352"/>
    </source>
</evidence>
<feature type="binding site" evidence="3">
    <location>
        <position position="82"/>
    </location>
    <ligand>
        <name>Cu cation</name>
        <dbReference type="ChEBI" id="CHEBI:23378"/>
    </ligand>
</feature>
<dbReference type="InterPro" id="IPR013766">
    <property type="entry name" value="Thioredoxin_domain"/>
</dbReference>
<dbReference type="OrthoDB" id="9811998at2"/>
<name>A0A229NTD6_9BACL</name>
<feature type="binding site" evidence="3">
    <location>
        <position position="169"/>
    </location>
    <ligand>
        <name>Cu cation</name>
        <dbReference type="ChEBI" id="CHEBI:23378"/>
    </ligand>
</feature>
<comment type="caution">
    <text evidence="7">The sequence shown here is derived from an EMBL/GenBank/DDBJ whole genome shotgun (WGS) entry which is preliminary data.</text>
</comment>
<keyword evidence="5" id="KW-0812">Transmembrane</keyword>
<reference evidence="7 8" key="1">
    <citation type="submission" date="2017-07" db="EMBL/GenBank/DDBJ databases">
        <title>Paenibacillus herberti R33 genome sequencing and assembly.</title>
        <authorList>
            <person name="Su W."/>
        </authorList>
    </citation>
    <scope>NUCLEOTIDE SEQUENCE [LARGE SCALE GENOMIC DNA]</scope>
    <source>
        <strain evidence="7 8">R33</strain>
    </source>
</reference>
<keyword evidence="4" id="KW-1015">Disulfide bond</keyword>
<evidence type="ECO:0000256" key="3">
    <source>
        <dbReference type="PIRSR" id="PIRSR603782-1"/>
    </source>
</evidence>
<dbReference type="EMBL" id="NMUQ01000004">
    <property type="protein sequence ID" value="OXM13094.1"/>
    <property type="molecule type" value="Genomic_DNA"/>
</dbReference>
<feature type="transmembrane region" description="Helical" evidence="5">
    <location>
        <begin position="7"/>
        <end position="26"/>
    </location>
</feature>
<accession>A0A229NTD6</accession>
<organism evidence="7 8">
    <name type="scientific">Paenibacillus herberti</name>
    <dbReference type="NCBI Taxonomy" id="1619309"/>
    <lineage>
        <taxon>Bacteria</taxon>
        <taxon>Bacillati</taxon>
        <taxon>Bacillota</taxon>
        <taxon>Bacilli</taxon>
        <taxon>Bacillales</taxon>
        <taxon>Paenibacillaceae</taxon>
        <taxon>Paenibacillus</taxon>
    </lineage>
</organism>
<evidence type="ECO:0000256" key="4">
    <source>
        <dbReference type="PIRSR" id="PIRSR603782-2"/>
    </source>
</evidence>
<proteinExistence type="inferred from homology"/>
<comment type="similarity">
    <text evidence="1">Belongs to the SCO1/2 family.</text>
</comment>
<dbReference type="CDD" id="cd02968">
    <property type="entry name" value="SCO"/>
    <property type="match status" value="1"/>
</dbReference>
<feature type="binding site" evidence="3">
    <location>
        <position position="78"/>
    </location>
    <ligand>
        <name>Cu cation</name>
        <dbReference type="ChEBI" id="CHEBI:23378"/>
    </ligand>
</feature>